<accession>A0A6N9YK14</accession>
<proteinExistence type="predicted"/>
<evidence type="ECO:0000259" key="2">
    <source>
        <dbReference type="Pfam" id="PF07853"/>
    </source>
</evidence>
<comment type="caution">
    <text evidence="3">The sequence shown here is derived from an EMBL/GenBank/DDBJ whole genome shotgun (WGS) entry which is preliminary data.</text>
</comment>
<evidence type="ECO:0000313" key="3">
    <source>
        <dbReference type="EMBL" id="NED95401.1"/>
    </source>
</evidence>
<keyword evidence="1" id="KW-0472">Membrane</keyword>
<feature type="transmembrane region" description="Helical" evidence="1">
    <location>
        <begin position="95"/>
        <end position="119"/>
    </location>
</feature>
<dbReference type="RefSeq" id="WP_163818133.1">
    <property type="nucleotide sequence ID" value="NZ_JAAGOB010000004.1"/>
</dbReference>
<gene>
    <name evidence="3" type="ORF">G1H11_08745</name>
</gene>
<protein>
    <submittedName>
        <fullName evidence="3">DUF1648 domain-containing protein</fullName>
    </submittedName>
</protein>
<dbReference type="InterPro" id="IPR012867">
    <property type="entry name" value="DUF1648"/>
</dbReference>
<feature type="transmembrane region" description="Helical" evidence="1">
    <location>
        <begin position="215"/>
        <end position="236"/>
    </location>
</feature>
<reference evidence="3 4" key="1">
    <citation type="submission" date="2020-02" db="EMBL/GenBank/DDBJ databases">
        <authorList>
            <person name="Li X.-J."/>
            <person name="Feng X.-M."/>
        </authorList>
    </citation>
    <scope>NUCLEOTIDE SEQUENCE [LARGE SCALE GENOMIC DNA]</scope>
    <source>
        <strain evidence="3 4">CGMCC 4.7225</strain>
    </source>
</reference>
<dbReference type="Pfam" id="PF07853">
    <property type="entry name" value="DUF1648"/>
    <property type="match status" value="1"/>
</dbReference>
<feature type="transmembrane region" description="Helical" evidence="1">
    <location>
        <begin position="134"/>
        <end position="155"/>
    </location>
</feature>
<dbReference type="EMBL" id="JAAGOB010000004">
    <property type="protein sequence ID" value="NED95401.1"/>
    <property type="molecule type" value="Genomic_DNA"/>
</dbReference>
<keyword evidence="1" id="KW-1133">Transmembrane helix</keyword>
<feature type="transmembrane region" description="Helical" evidence="1">
    <location>
        <begin position="60"/>
        <end position="88"/>
    </location>
</feature>
<name>A0A6N9YK14_9ACTN</name>
<feature type="transmembrane region" description="Helical" evidence="1">
    <location>
        <begin position="192"/>
        <end position="209"/>
    </location>
</feature>
<dbReference type="Proteomes" id="UP000469185">
    <property type="component" value="Unassembled WGS sequence"/>
</dbReference>
<evidence type="ECO:0000256" key="1">
    <source>
        <dbReference type="SAM" id="Phobius"/>
    </source>
</evidence>
<feature type="transmembrane region" description="Helical" evidence="1">
    <location>
        <begin position="18"/>
        <end position="40"/>
    </location>
</feature>
<organism evidence="3 4">
    <name type="scientific">Phytoactinopolyspora alkaliphila</name>
    <dbReference type="NCBI Taxonomy" id="1783498"/>
    <lineage>
        <taxon>Bacteria</taxon>
        <taxon>Bacillati</taxon>
        <taxon>Actinomycetota</taxon>
        <taxon>Actinomycetes</taxon>
        <taxon>Jiangellales</taxon>
        <taxon>Jiangellaceae</taxon>
        <taxon>Phytoactinopolyspora</taxon>
    </lineage>
</organism>
<evidence type="ECO:0000313" key="4">
    <source>
        <dbReference type="Proteomes" id="UP000469185"/>
    </source>
</evidence>
<keyword evidence="1" id="KW-0812">Transmembrane</keyword>
<keyword evidence="4" id="KW-1185">Reference proteome</keyword>
<feature type="domain" description="DUF1648" evidence="2">
    <location>
        <begin position="28"/>
        <end position="71"/>
    </location>
</feature>
<sequence length="334" mass="34490">MNQPTVGATSSPRPIVRIVLAAAALPMLIALAGALLVWSWRDELPSPMATHWGIDGEADGFTSVATTMVLILAFGAGFAVLGLVLSLLDRTDTMLARVGAGTAAGTTGFVTGLMVLVAADQRGLADAAGATADWSVVAGGLGLGAAAAVIAVILIPRWTAEGPNIPHDAPRVPVADGETVVWTRSVATGSHVVALLVVIVGVTAIITLVSGQWLVLISTLLVIGLLAMMLSIRVTVDQRGLTITGVLGWPKFHTSLDEISHASTTHVKPIRHFGGYGFRVAVFGPYKGASGFVMRGGNAILLERTSGRRTVVVVDDAVTAAGLLNTLVERTRST</sequence>
<dbReference type="AlphaFoldDB" id="A0A6N9YK14"/>